<keyword evidence="6" id="KW-1133">Transmembrane helix</keyword>
<dbReference type="AlphaFoldDB" id="A0A2T4N551"/>
<dbReference type="RefSeq" id="WP_107682728.1">
    <property type="nucleotide sequence ID" value="NZ_CAWQUB010000001.1"/>
</dbReference>
<accession>A0A2T4N551</accession>
<organism evidence="9 10">
    <name type="scientific">Aeromonas veronii</name>
    <dbReference type="NCBI Taxonomy" id="654"/>
    <lineage>
        <taxon>Bacteria</taxon>
        <taxon>Pseudomonadati</taxon>
        <taxon>Pseudomonadota</taxon>
        <taxon>Gammaproteobacteria</taxon>
        <taxon>Aeromonadales</taxon>
        <taxon>Aeromonadaceae</taxon>
        <taxon>Aeromonas</taxon>
    </lineage>
</organism>
<evidence type="ECO:0000259" key="8">
    <source>
        <dbReference type="Pfam" id="PF07291"/>
    </source>
</evidence>
<evidence type="ECO:0000256" key="1">
    <source>
        <dbReference type="ARBA" id="ARBA00003475"/>
    </source>
</evidence>
<gene>
    <name evidence="9" type="ORF">DAA48_05225</name>
</gene>
<keyword evidence="7" id="KW-0472">Membrane</keyword>
<evidence type="ECO:0000256" key="4">
    <source>
        <dbReference type="ARBA" id="ARBA00019078"/>
    </source>
</evidence>
<evidence type="ECO:0000313" key="9">
    <source>
        <dbReference type="EMBL" id="PTH81972.1"/>
    </source>
</evidence>
<comment type="subcellular location">
    <subcellularLocation>
        <location evidence="2">Membrane</location>
        <topology evidence="2">Multi-pass membrane protein</topology>
    </subcellularLocation>
</comment>
<dbReference type="GO" id="GO:0030416">
    <property type="term" value="P:methylamine metabolic process"/>
    <property type="evidence" value="ECO:0007669"/>
    <property type="project" value="InterPro"/>
</dbReference>
<proteinExistence type="predicted"/>
<evidence type="ECO:0000256" key="2">
    <source>
        <dbReference type="ARBA" id="ARBA00004141"/>
    </source>
</evidence>
<evidence type="ECO:0000256" key="6">
    <source>
        <dbReference type="ARBA" id="ARBA00022989"/>
    </source>
</evidence>
<dbReference type="EMBL" id="PZKL01000015">
    <property type="protein sequence ID" value="PTH81972.1"/>
    <property type="molecule type" value="Genomic_DNA"/>
</dbReference>
<keyword evidence="5" id="KW-0812">Transmembrane</keyword>
<reference evidence="9 10" key="1">
    <citation type="submission" date="2018-03" db="EMBL/GenBank/DDBJ databases">
        <title>Aeromonas veronii whole genome sequencing and analysis.</title>
        <authorList>
            <person name="Xie H."/>
            <person name="Liu T."/>
            <person name="Wang K."/>
        </authorList>
    </citation>
    <scope>NUCLEOTIDE SEQUENCE [LARGE SCALE GENOMIC DNA]</scope>
    <source>
        <strain evidence="9 10">XH.VA.1</strain>
    </source>
</reference>
<evidence type="ECO:0000313" key="10">
    <source>
        <dbReference type="Proteomes" id="UP000241986"/>
    </source>
</evidence>
<dbReference type="InterPro" id="IPR009908">
    <property type="entry name" value="Methylamine_util_MauE"/>
</dbReference>
<dbReference type="GO" id="GO:0016020">
    <property type="term" value="C:membrane"/>
    <property type="evidence" value="ECO:0007669"/>
    <property type="project" value="UniProtKB-SubCell"/>
</dbReference>
<sequence>MIKIYPMAVYLRMLANLALGGFFLASAGFKLVSPALFIDQIGAFGLIWPPLIPFAAWGLIALELCAGLAVIANRRWGLWLMIGLLALFIPVLGYGVTIGLDISCGCLGRADLSSLPEAIVRDLLLLTLAGALLRTSRPVFSIPKE</sequence>
<name>A0A2T4N551_AERVE</name>
<comment type="function">
    <text evidence="1">May be specifically involved in the processing, transport, and/or maturation of the MADH beta-subunit.</text>
</comment>
<evidence type="ECO:0000256" key="7">
    <source>
        <dbReference type="ARBA" id="ARBA00023136"/>
    </source>
</evidence>
<comment type="pathway">
    <text evidence="3">One-carbon metabolism; methylamine degradation.</text>
</comment>
<feature type="domain" description="Methylamine utilisation protein MauE" evidence="8">
    <location>
        <begin position="11"/>
        <end position="133"/>
    </location>
</feature>
<evidence type="ECO:0000256" key="3">
    <source>
        <dbReference type="ARBA" id="ARBA00004856"/>
    </source>
</evidence>
<protein>
    <recommendedName>
        <fullName evidence="4">Methylamine utilization protein MauE</fullName>
    </recommendedName>
</protein>
<dbReference type="Proteomes" id="UP000241986">
    <property type="component" value="Unassembled WGS sequence"/>
</dbReference>
<dbReference type="Pfam" id="PF07291">
    <property type="entry name" value="MauE"/>
    <property type="match status" value="1"/>
</dbReference>
<comment type="caution">
    <text evidence="9">The sequence shown here is derived from an EMBL/GenBank/DDBJ whole genome shotgun (WGS) entry which is preliminary data.</text>
</comment>
<evidence type="ECO:0000256" key="5">
    <source>
        <dbReference type="ARBA" id="ARBA00022692"/>
    </source>
</evidence>